<evidence type="ECO:0000313" key="1">
    <source>
        <dbReference type="EMBL" id="KAI6087824.1"/>
    </source>
</evidence>
<sequence length="253" mass="27820">MSTTLFPPKNRSASGSSVPQKDGNDSEKAPQPPPAPAPPKPTGGDGTPKPSRSHERVAYRLLSHAEWVQFCRGVGVFKDDESEQIIRPTSRWWPPTGFRDGLYKDVLTEKTKFAYWFRAMGTVTWALMLIQIAMSAVLTALGSLPSKDGTAITSIAAVNTCVGGILALFHNSGLPDRYRKDKNEFYKIEEHLKAIVDTAVVPADHDLNDVLVDCFDKFSDARQTVQKNHPASFTSTPAKTPAPKISQLLEQKK</sequence>
<organism evidence="1 2">
    <name type="scientific">Hypoxylon rubiginosum</name>
    <dbReference type="NCBI Taxonomy" id="110542"/>
    <lineage>
        <taxon>Eukaryota</taxon>
        <taxon>Fungi</taxon>
        <taxon>Dikarya</taxon>
        <taxon>Ascomycota</taxon>
        <taxon>Pezizomycotina</taxon>
        <taxon>Sordariomycetes</taxon>
        <taxon>Xylariomycetidae</taxon>
        <taxon>Xylariales</taxon>
        <taxon>Hypoxylaceae</taxon>
        <taxon>Hypoxylon</taxon>
    </lineage>
</organism>
<gene>
    <name evidence="1" type="ORF">F4821DRAFT_100166</name>
</gene>
<dbReference type="Proteomes" id="UP001497680">
    <property type="component" value="Unassembled WGS sequence"/>
</dbReference>
<name>A0ACC0D5E9_9PEZI</name>
<keyword evidence="2" id="KW-1185">Reference proteome</keyword>
<reference evidence="1 2" key="1">
    <citation type="journal article" date="2022" name="New Phytol.">
        <title>Ecological generalism drives hyperdiversity of secondary metabolite gene clusters in xylarialean endophytes.</title>
        <authorList>
            <person name="Franco M.E.E."/>
            <person name="Wisecaver J.H."/>
            <person name="Arnold A.E."/>
            <person name="Ju Y.M."/>
            <person name="Slot J.C."/>
            <person name="Ahrendt S."/>
            <person name="Moore L.P."/>
            <person name="Eastman K.E."/>
            <person name="Scott K."/>
            <person name="Konkel Z."/>
            <person name="Mondo S.J."/>
            <person name="Kuo A."/>
            <person name="Hayes R.D."/>
            <person name="Haridas S."/>
            <person name="Andreopoulos B."/>
            <person name="Riley R."/>
            <person name="LaButti K."/>
            <person name="Pangilinan J."/>
            <person name="Lipzen A."/>
            <person name="Amirebrahimi M."/>
            <person name="Yan J."/>
            <person name="Adam C."/>
            <person name="Keymanesh K."/>
            <person name="Ng V."/>
            <person name="Louie K."/>
            <person name="Northen T."/>
            <person name="Drula E."/>
            <person name="Henrissat B."/>
            <person name="Hsieh H.M."/>
            <person name="Youens-Clark K."/>
            <person name="Lutzoni F."/>
            <person name="Miadlikowska J."/>
            <person name="Eastwood D.C."/>
            <person name="Hamelin R.C."/>
            <person name="Grigoriev I.V."/>
            <person name="U'Ren J.M."/>
        </authorList>
    </citation>
    <scope>NUCLEOTIDE SEQUENCE [LARGE SCALE GENOMIC DNA]</scope>
    <source>
        <strain evidence="1 2">ER1909</strain>
    </source>
</reference>
<dbReference type="EMBL" id="MU394305">
    <property type="protein sequence ID" value="KAI6087824.1"/>
    <property type="molecule type" value="Genomic_DNA"/>
</dbReference>
<proteinExistence type="predicted"/>
<protein>
    <submittedName>
        <fullName evidence="1">Uncharacterized protein</fullName>
    </submittedName>
</protein>
<comment type="caution">
    <text evidence="1">The sequence shown here is derived from an EMBL/GenBank/DDBJ whole genome shotgun (WGS) entry which is preliminary data.</text>
</comment>
<accession>A0ACC0D5E9</accession>
<evidence type="ECO:0000313" key="2">
    <source>
        <dbReference type="Proteomes" id="UP001497680"/>
    </source>
</evidence>